<sequence length="135" mass="15339">MGDSNAKIGSDNRGYDEIMAKQWLGELNDKGERFSDLCATRHFGCHQSCQRRPRLTTCASQGNFVALFRMHVSSVEKTWLRTIISLSLETDAEEEFDRKAQPTPTLQQCYTERHLKARRVQCHSLKQVPGPRGAA</sequence>
<evidence type="ECO:0000313" key="1">
    <source>
        <dbReference type="EMBL" id="KAH3738070.1"/>
    </source>
</evidence>
<proteinExistence type="predicted"/>
<reference evidence="1" key="1">
    <citation type="journal article" date="2019" name="bioRxiv">
        <title>The Genome of the Zebra Mussel, Dreissena polymorpha: A Resource for Invasive Species Research.</title>
        <authorList>
            <person name="McCartney M.A."/>
            <person name="Auch B."/>
            <person name="Kono T."/>
            <person name="Mallez S."/>
            <person name="Zhang Y."/>
            <person name="Obille A."/>
            <person name="Becker A."/>
            <person name="Abrahante J.E."/>
            <person name="Garbe J."/>
            <person name="Badalamenti J.P."/>
            <person name="Herman A."/>
            <person name="Mangelson H."/>
            <person name="Liachko I."/>
            <person name="Sullivan S."/>
            <person name="Sone E.D."/>
            <person name="Koren S."/>
            <person name="Silverstein K.A.T."/>
            <person name="Beckman K.B."/>
            <person name="Gohl D.M."/>
        </authorList>
    </citation>
    <scope>NUCLEOTIDE SEQUENCE</scope>
    <source>
        <strain evidence="1">Duluth1</strain>
        <tissue evidence="1">Whole animal</tissue>
    </source>
</reference>
<dbReference type="AlphaFoldDB" id="A0A9D4HWN8"/>
<dbReference type="EMBL" id="JAIWYP010000011">
    <property type="protein sequence ID" value="KAH3738070.1"/>
    <property type="molecule type" value="Genomic_DNA"/>
</dbReference>
<gene>
    <name evidence="1" type="ORF">DPMN_044680</name>
</gene>
<organism evidence="1 2">
    <name type="scientific">Dreissena polymorpha</name>
    <name type="common">Zebra mussel</name>
    <name type="synonym">Mytilus polymorpha</name>
    <dbReference type="NCBI Taxonomy" id="45954"/>
    <lineage>
        <taxon>Eukaryota</taxon>
        <taxon>Metazoa</taxon>
        <taxon>Spiralia</taxon>
        <taxon>Lophotrochozoa</taxon>
        <taxon>Mollusca</taxon>
        <taxon>Bivalvia</taxon>
        <taxon>Autobranchia</taxon>
        <taxon>Heteroconchia</taxon>
        <taxon>Euheterodonta</taxon>
        <taxon>Imparidentia</taxon>
        <taxon>Neoheterodontei</taxon>
        <taxon>Myida</taxon>
        <taxon>Dreissenoidea</taxon>
        <taxon>Dreissenidae</taxon>
        <taxon>Dreissena</taxon>
    </lineage>
</organism>
<dbReference type="Proteomes" id="UP000828390">
    <property type="component" value="Unassembled WGS sequence"/>
</dbReference>
<evidence type="ECO:0000313" key="2">
    <source>
        <dbReference type="Proteomes" id="UP000828390"/>
    </source>
</evidence>
<accession>A0A9D4HWN8</accession>
<comment type="caution">
    <text evidence="1">The sequence shown here is derived from an EMBL/GenBank/DDBJ whole genome shotgun (WGS) entry which is preliminary data.</text>
</comment>
<name>A0A9D4HWN8_DREPO</name>
<protein>
    <submittedName>
        <fullName evidence="1">Uncharacterized protein</fullName>
    </submittedName>
</protein>
<keyword evidence="2" id="KW-1185">Reference proteome</keyword>
<reference evidence="1" key="2">
    <citation type="submission" date="2020-11" db="EMBL/GenBank/DDBJ databases">
        <authorList>
            <person name="McCartney M.A."/>
            <person name="Auch B."/>
            <person name="Kono T."/>
            <person name="Mallez S."/>
            <person name="Becker A."/>
            <person name="Gohl D.M."/>
            <person name="Silverstein K.A.T."/>
            <person name="Koren S."/>
            <person name="Bechman K.B."/>
            <person name="Herman A."/>
            <person name="Abrahante J.E."/>
            <person name="Garbe J."/>
        </authorList>
    </citation>
    <scope>NUCLEOTIDE SEQUENCE</scope>
    <source>
        <strain evidence="1">Duluth1</strain>
        <tissue evidence="1">Whole animal</tissue>
    </source>
</reference>